<keyword evidence="1" id="KW-1133">Transmembrane helix</keyword>
<dbReference type="AlphaFoldDB" id="A0A2W7ITA3"/>
<protein>
    <recommendedName>
        <fullName evidence="4">Methyl-accepting chemotaxis protein</fullName>
    </recommendedName>
</protein>
<gene>
    <name evidence="2" type="ORF">C8P66_103119</name>
</gene>
<evidence type="ECO:0000313" key="3">
    <source>
        <dbReference type="Proteomes" id="UP000249688"/>
    </source>
</evidence>
<name>A0A2W7ITA3_9PROT</name>
<sequence length="207" mass="22270">MRQTLSLAGLVMLLMLASAGVGLFALDRSRDDHLQAVHGLAALTEQRDNARQIEVAFKVQVQEWKNILLRGYDPALRARYQAAFAERRADVAVGLAALAGTPEAGRLAAAHAVLGQAYDAALASADLTTAEGVRAADAAVRGADREVQEQLDGLAEALGEAHRDAAMAMEERLTDRYEETRHLLLVVTLAGLLATLILLGLLARRRR</sequence>
<keyword evidence="1" id="KW-0812">Transmembrane</keyword>
<keyword evidence="3" id="KW-1185">Reference proteome</keyword>
<organism evidence="2 3">
    <name type="scientific">Humitalea rosea</name>
    <dbReference type="NCBI Taxonomy" id="990373"/>
    <lineage>
        <taxon>Bacteria</taxon>
        <taxon>Pseudomonadati</taxon>
        <taxon>Pseudomonadota</taxon>
        <taxon>Alphaproteobacteria</taxon>
        <taxon>Acetobacterales</taxon>
        <taxon>Roseomonadaceae</taxon>
        <taxon>Humitalea</taxon>
    </lineage>
</organism>
<evidence type="ECO:0008006" key="4">
    <source>
        <dbReference type="Google" id="ProtNLM"/>
    </source>
</evidence>
<feature type="transmembrane region" description="Helical" evidence="1">
    <location>
        <begin position="183"/>
        <end position="203"/>
    </location>
</feature>
<dbReference type="EMBL" id="QKYU01000003">
    <property type="protein sequence ID" value="PZW49093.1"/>
    <property type="molecule type" value="Genomic_DNA"/>
</dbReference>
<proteinExistence type="predicted"/>
<dbReference type="OrthoDB" id="1884279at2"/>
<reference evidence="2 3" key="1">
    <citation type="submission" date="2018-06" db="EMBL/GenBank/DDBJ databases">
        <title>Genomic Encyclopedia of Archaeal and Bacterial Type Strains, Phase II (KMG-II): from individual species to whole genera.</title>
        <authorList>
            <person name="Goeker M."/>
        </authorList>
    </citation>
    <scope>NUCLEOTIDE SEQUENCE [LARGE SCALE GENOMIC DNA]</scope>
    <source>
        <strain evidence="2 3">DSM 24525</strain>
    </source>
</reference>
<comment type="caution">
    <text evidence="2">The sequence shown here is derived from an EMBL/GenBank/DDBJ whole genome shotgun (WGS) entry which is preliminary data.</text>
</comment>
<keyword evidence="1" id="KW-0472">Membrane</keyword>
<dbReference type="Proteomes" id="UP000249688">
    <property type="component" value="Unassembled WGS sequence"/>
</dbReference>
<evidence type="ECO:0000313" key="2">
    <source>
        <dbReference type="EMBL" id="PZW49093.1"/>
    </source>
</evidence>
<accession>A0A2W7ITA3</accession>
<evidence type="ECO:0000256" key="1">
    <source>
        <dbReference type="SAM" id="Phobius"/>
    </source>
</evidence>
<dbReference type="RefSeq" id="WP_146422699.1">
    <property type="nucleotide sequence ID" value="NZ_QKYU01000003.1"/>
</dbReference>